<gene>
    <name evidence="3" type="ORF">GYMLUDRAFT_249256</name>
</gene>
<feature type="region of interest" description="Disordered" evidence="1">
    <location>
        <begin position="306"/>
        <end position="328"/>
    </location>
</feature>
<keyword evidence="2" id="KW-0812">Transmembrane</keyword>
<keyword evidence="4" id="KW-1185">Reference proteome</keyword>
<accession>A0A0D0CIC2</accession>
<feature type="transmembrane region" description="Helical" evidence="2">
    <location>
        <begin position="125"/>
        <end position="150"/>
    </location>
</feature>
<dbReference type="EMBL" id="KN834813">
    <property type="protein sequence ID" value="KIK54738.1"/>
    <property type="molecule type" value="Genomic_DNA"/>
</dbReference>
<feature type="transmembrane region" description="Helical" evidence="2">
    <location>
        <begin position="12"/>
        <end position="36"/>
    </location>
</feature>
<organism evidence="3 4">
    <name type="scientific">Collybiopsis luxurians FD-317 M1</name>
    <dbReference type="NCBI Taxonomy" id="944289"/>
    <lineage>
        <taxon>Eukaryota</taxon>
        <taxon>Fungi</taxon>
        <taxon>Dikarya</taxon>
        <taxon>Basidiomycota</taxon>
        <taxon>Agaricomycotina</taxon>
        <taxon>Agaricomycetes</taxon>
        <taxon>Agaricomycetidae</taxon>
        <taxon>Agaricales</taxon>
        <taxon>Marasmiineae</taxon>
        <taxon>Omphalotaceae</taxon>
        <taxon>Collybiopsis</taxon>
        <taxon>Collybiopsis luxurians</taxon>
    </lineage>
</organism>
<dbReference type="HOGENOM" id="CLU_1004932_0_0_1"/>
<dbReference type="AlphaFoldDB" id="A0A0D0CIC2"/>
<feature type="transmembrane region" description="Helical" evidence="2">
    <location>
        <begin position="48"/>
        <end position="66"/>
    </location>
</feature>
<sequence length="328" mass="36354">MSVPTSYSLPRLVIVMAECILYGAYAVLFGLAMWILPRKFDIPSVKKFIFPVVIAMFVLATINIAYDLVGEGYAILYSLPVQQKMWMIAGECIDTITFLIADILGDTILPVKFYRVYAVWGFQKVILLPLLLVMLIAKVFNVFSTVNSWSSIDPHISLGSLAPITATSEFLFMVVNALANTLMTFAIAGRVWWISRAIHTLESQLLQRRWYHRTIAVVIESGVIYPTYLIAEATMVCFRWNANSSCLGIISVGLAPTLIAVRIGLGSAYDNSVHLVQYSDVIFSPPSQRTQRSSVHVLGDVLVSSNHAADESQTDSAEDAQEKMSEVV</sequence>
<keyword evidence="2" id="KW-0472">Membrane</keyword>
<dbReference type="Proteomes" id="UP000053593">
    <property type="component" value="Unassembled WGS sequence"/>
</dbReference>
<dbReference type="OrthoDB" id="3226582at2759"/>
<feature type="transmembrane region" description="Helical" evidence="2">
    <location>
        <begin position="210"/>
        <end position="230"/>
    </location>
</feature>
<feature type="transmembrane region" description="Helical" evidence="2">
    <location>
        <begin position="86"/>
        <end position="104"/>
    </location>
</feature>
<evidence type="ECO:0000256" key="1">
    <source>
        <dbReference type="SAM" id="MobiDB-lite"/>
    </source>
</evidence>
<reference evidence="3 4" key="1">
    <citation type="submission" date="2014-04" db="EMBL/GenBank/DDBJ databases">
        <title>Evolutionary Origins and Diversification of the Mycorrhizal Mutualists.</title>
        <authorList>
            <consortium name="DOE Joint Genome Institute"/>
            <consortium name="Mycorrhizal Genomics Consortium"/>
            <person name="Kohler A."/>
            <person name="Kuo A."/>
            <person name="Nagy L.G."/>
            <person name="Floudas D."/>
            <person name="Copeland A."/>
            <person name="Barry K.W."/>
            <person name="Cichocki N."/>
            <person name="Veneault-Fourrey C."/>
            <person name="LaButti K."/>
            <person name="Lindquist E.A."/>
            <person name="Lipzen A."/>
            <person name="Lundell T."/>
            <person name="Morin E."/>
            <person name="Murat C."/>
            <person name="Riley R."/>
            <person name="Ohm R."/>
            <person name="Sun H."/>
            <person name="Tunlid A."/>
            <person name="Henrissat B."/>
            <person name="Grigoriev I.V."/>
            <person name="Hibbett D.S."/>
            <person name="Martin F."/>
        </authorList>
    </citation>
    <scope>NUCLEOTIDE SEQUENCE [LARGE SCALE GENOMIC DNA]</scope>
    <source>
        <strain evidence="3 4">FD-317 M1</strain>
    </source>
</reference>
<proteinExistence type="predicted"/>
<name>A0A0D0CIC2_9AGAR</name>
<protein>
    <recommendedName>
        <fullName evidence="5">Rhodopsin</fullName>
    </recommendedName>
</protein>
<evidence type="ECO:0008006" key="5">
    <source>
        <dbReference type="Google" id="ProtNLM"/>
    </source>
</evidence>
<keyword evidence="2" id="KW-1133">Transmembrane helix</keyword>
<evidence type="ECO:0000256" key="2">
    <source>
        <dbReference type="SAM" id="Phobius"/>
    </source>
</evidence>
<evidence type="ECO:0000313" key="3">
    <source>
        <dbReference type="EMBL" id="KIK54738.1"/>
    </source>
</evidence>
<evidence type="ECO:0000313" key="4">
    <source>
        <dbReference type="Proteomes" id="UP000053593"/>
    </source>
</evidence>
<feature type="transmembrane region" description="Helical" evidence="2">
    <location>
        <begin position="170"/>
        <end position="189"/>
    </location>
</feature>
<feature type="transmembrane region" description="Helical" evidence="2">
    <location>
        <begin position="242"/>
        <end position="265"/>
    </location>
</feature>